<evidence type="ECO:0000256" key="1">
    <source>
        <dbReference type="SAM" id="MobiDB-lite"/>
    </source>
</evidence>
<feature type="compositionally biased region" description="Basic and acidic residues" evidence="1">
    <location>
        <begin position="1"/>
        <end position="13"/>
    </location>
</feature>
<organism evidence="2 3">
    <name type="scientific">Polycladomyces zharkentensis</name>
    <dbReference type="NCBI Taxonomy" id="2807616"/>
    <lineage>
        <taxon>Bacteria</taxon>
        <taxon>Bacillati</taxon>
        <taxon>Bacillota</taxon>
        <taxon>Bacilli</taxon>
        <taxon>Bacillales</taxon>
        <taxon>Thermoactinomycetaceae</taxon>
        <taxon>Polycladomyces</taxon>
    </lineage>
</organism>
<gene>
    <name evidence="2" type="ORF">JQC72_14415</name>
</gene>
<comment type="caution">
    <text evidence="2">The sequence shown here is derived from an EMBL/GenBank/DDBJ whole genome shotgun (WGS) entry which is preliminary data.</text>
</comment>
<dbReference type="Proteomes" id="UP001177120">
    <property type="component" value="Unassembled WGS sequence"/>
</dbReference>
<dbReference type="RefSeq" id="WP_205496841.1">
    <property type="nucleotide sequence ID" value="NZ_JAFHAP010000014.1"/>
</dbReference>
<name>A0ABS2WMI9_9BACL</name>
<dbReference type="EMBL" id="JAFHAP010000014">
    <property type="protein sequence ID" value="MBN2910691.1"/>
    <property type="molecule type" value="Genomic_DNA"/>
</dbReference>
<evidence type="ECO:0000313" key="3">
    <source>
        <dbReference type="Proteomes" id="UP001177120"/>
    </source>
</evidence>
<accession>A0ABS2WMI9</accession>
<feature type="region of interest" description="Disordered" evidence="1">
    <location>
        <begin position="1"/>
        <end position="26"/>
    </location>
</feature>
<proteinExistence type="predicted"/>
<protein>
    <submittedName>
        <fullName evidence="2">Uncharacterized protein</fullName>
    </submittedName>
</protein>
<evidence type="ECO:0000313" key="2">
    <source>
        <dbReference type="EMBL" id="MBN2910691.1"/>
    </source>
</evidence>
<reference evidence="2" key="1">
    <citation type="journal article" date="2024" name="Int. J. Syst. Evol. Microbiol.">
        <title>Polycladomyces zharkentensis sp. nov., a novel thermophilic cellulose- and starch-degrading member of the Bacillota from a geothermal aquifer in Kazakhstan.</title>
        <authorList>
            <person name="Mashzhan A."/>
            <person name="Kistaubayeva A."/>
            <person name="Javier-Lopez R."/>
            <person name="Bissenova U."/>
            <person name="Bissenbay A."/>
            <person name="Birkeland N.K."/>
        </authorList>
    </citation>
    <scope>NUCLEOTIDE SEQUENCE</scope>
    <source>
        <strain evidence="2">ZKZ2T</strain>
    </source>
</reference>
<sequence>MHKKQVDDRDKARMRNAGTNDTVHANASPWVQPKGFFHFHHFVMRISVLFKLCLH</sequence>
<keyword evidence="3" id="KW-1185">Reference proteome</keyword>